<keyword evidence="9" id="KW-1185">Reference proteome</keyword>
<dbReference type="OrthoDB" id="9804199at2"/>
<dbReference type="RefSeq" id="WP_133226716.1">
    <property type="nucleotide sequence ID" value="NZ_SMRT01000003.1"/>
</dbReference>
<dbReference type="InterPro" id="IPR030679">
    <property type="entry name" value="ABC_ATPase_HisP-typ"/>
</dbReference>
<dbReference type="Proteomes" id="UP000295636">
    <property type="component" value="Unassembled WGS sequence"/>
</dbReference>
<dbReference type="FunFam" id="3.40.50.300:FF:000020">
    <property type="entry name" value="Amino acid ABC transporter ATP-binding component"/>
    <property type="match status" value="1"/>
</dbReference>
<dbReference type="GO" id="GO:0005886">
    <property type="term" value="C:plasma membrane"/>
    <property type="evidence" value="ECO:0007669"/>
    <property type="project" value="UniProtKB-SubCell"/>
</dbReference>
<keyword evidence="5 8" id="KW-0067">ATP-binding</keyword>
<dbReference type="GO" id="GO:0016887">
    <property type="term" value="F:ATP hydrolysis activity"/>
    <property type="evidence" value="ECO:0007669"/>
    <property type="project" value="InterPro"/>
</dbReference>
<dbReference type="Pfam" id="PF00005">
    <property type="entry name" value="ABC_tran"/>
    <property type="match status" value="1"/>
</dbReference>
<evidence type="ECO:0000256" key="4">
    <source>
        <dbReference type="ARBA" id="ARBA00022741"/>
    </source>
</evidence>
<evidence type="ECO:0000313" key="9">
    <source>
        <dbReference type="Proteomes" id="UP000295636"/>
    </source>
</evidence>
<keyword evidence="6" id="KW-0472">Membrane</keyword>
<dbReference type="GO" id="GO:0015424">
    <property type="term" value="F:ABC-type amino acid transporter activity"/>
    <property type="evidence" value="ECO:0007669"/>
    <property type="project" value="InterPro"/>
</dbReference>
<dbReference type="GO" id="GO:0005524">
    <property type="term" value="F:ATP binding"/>
    <property type="evidence" value="ECO:0007669"/>
    <property type="project" value="UniProtKB-KW"/>
</dbReference>
<organism evidence="8 9">
    <name type="scientific">Paenibacillus piri</name>
    <dbReference type="NCBI Taxonomy" id="2547395"/>
    <lineage>
        <taxon>Bacteria</taxon>
        <taxon>Bacillati</taxon>
        <taxon>Bacillota</taxon>
        <taxon>Bacilli</taxon>
        <taxon>Bacillales</taxon>
        <taxon>Paenibacillaceae</taxon>
        <taxon>Paenibacillus</taxon>
    </lineage>
</organism>
<dbReference type="PIRSF" id="PIRSF039085">
    <property type="entry name" value="ABC_ATPase_HisP"/>
    <property type="match status" value="1"/>
</dbReference>
<proteinExistence type="predicted"/>
<comment type="subcellular location">
    <subcellularLocation>
        <location evidence="1">Cell membrane</location>
        <topology evidence="1">Peripheral membrane protein</topology>
    </subcellularLocation>
</comment>
<evidence type="ECO:0000259" key="7">
    <source>
        <dbReference type="PROSITE" id="PS50893"/>
    </source>
</evidence>
<evidence type="ECO:0000256" key="5">
    <source>
        <dbReference type="ARBA" id="ARBA00022840"/>
    </source>
</evidence>
<comment type="caution">
    <text evidence="8">The sequence shown here is derived from an EMBL/GenBank/DDBJ whole genome shotgun (WGS) entry which is preliminary data.</text>
</comment>
<evidence type="ECO:0000256" key="6">
    <source>
        <dbReference type="ARBA" id="ARBA00023136"/>
    </source>
</evidence>
<dbReference type="InterPro" id="IPR017871">
    <property type="entry name" value="ABC_transporter-like_CS"/>
</dbReference>
<protein>
    <submittedName>
        <fullName evidence="8">Amino acid ABC transporter ATP-binding protein</fullName>
    </submittedName>
</protein>
<sequence>MKPVLQIQGLRKSYGNHEILKGVDLSVNKGEVIAVIGPSGTGKSTMLRCINFLEEPTSGTIWIGDEKVDSLPPKAKARTYHPQITKLRTRVGMVFQQFNLWPHKSVLENIIEGPVLLKKIPKEEAIVKAKHLLQLVKLADKADHYPASLSGGQQQRVAIARSLAMEPELMLFDEVTSALDPQLVGEVLEVMTKLAQDGMTMLVVTHEMKFAENVSSRVLFMDGGVIAEQGTPEQVFRNTENERTRRFLSSAL</sequence>
<dbReference type="PANTHER" id="PTHR43166">
    <property type="entry name" value="AMINO ACID IMPORT ATP-BINDING PROTEIN"/>
    <property type="match status" value="1"/>
</dbReference>
<feature type="domain" description="ABC transporter" evidence="7">
    <location>
        <begin position="5"/>
        <end position="248"/>
    </location>
</feature>
<dbReference type="InterPro" id="IPR027417">
    <property type="entry name" value="P-loop_NTPase"/>
</dbReference>
<dbReference type="SMART" id="SM00382">
    <property type="entry name" value="AAA"/>
    <property type="match status" value="1"/>
</dbReference>
<dbReference type="InterPro" id="IPR050086">
    <property type="entry name" value="MetN_ABC_transporter-like"/>
</dbReference>
<accession>A0A4R5KTZ2</accession>
<dbReference type="Gene3D" id="3.40.50.300">
    <property type="entry name" value="P-loop containing nucleotide triphosphate hydrolases"/>
    <property type="match status" value="1"/>
</dbReference>
<keyword evidence="2" id="KW-0813">Transport</keyword>
<keyword evidence="4" id="KW-0547">Nucleotide-binding</keyword>
<dbReference type="SUPFAM" id="SSF52540">
    <property type="entry name" value="P-loop containing nucleoside triphosphate hydrolases"/>
    <property type="match status" value="1"/>
</dbReference>
<dbReference type="PROSITE" id="PS50893">
    <property type="entry name" value="ABC_TRANSPORTER_2"/>
    <property type="match status" value="1"/>
</dbReference>
<dbReference type="CDD" id="cd03262">
    <property type="entry name" value="ABC_HisP_GlnQ"/>
    <property type="match status" value="1"/>
</dbReference>
<evidence type="ECO:0000256" key="3">
    <source>
        <dbReference type="ARBA" id="ARBA00022475"/>
    </source>
</evidence>
<name>A0A4R5KTZ2_9BACL</name>
<dbReference type="EMBL" id="SMRT01000003">
    <property type="protein sequence ID" value="TDF98558.1"/>
    <property type="molecule type" value="Genomic_DNA"/>
</dbReference>
<dbReference type="PANTHER" id="PTHR43166:SF35">
    <property type="entry name" value="L-CYSTINE IMPORT ATP-BINDING PROTEIN TCYN"/>
    <property type="match status" value="1"/>
</dbReference>
<dbReference type="InterPro" id="IPR003439">
    <property type="entry name" value="ABC_transporter-like_ATP-bd"/>
</dbReference>
<evidence type="ECO:0000256" key="2">
    <source>
        <dbReference type="ARBA" id="ARBA00022448"/>
    </source>
</evidence>
<dbReference type="AlphaFoldDB" id="A0A4R5KTZ2"/>
<evidence type="ECO:0000313" key="8">
    <source>
        <dbReference type="EMBL" id="TDF98558.1"/>
    </source>
</evidence>
<reference evidence="8 9" key="1">
    <citation type="submission" date="2019-03" db="EMBL/GenBank/DDBJ databases">
        <title>This is whole genome sequence of Paenibacillus sp MS74 strain.</title>
        <authorList>
            <person name="Trinh H.N."/>
        </authorList>
    </citation>
    <scope>NUCLEOTIDE SEQUENCE [LARGE SCALE GENOMIC DNA]</scope>
    <source>
        <strain evidence="8 9">MS74</strain>
    </source>
</reference>
<gene>
    <name evidence="8" type="ORF">E1757_08385</name>
</gene>
<evidence type="ECO:0000256" key="1">
    <source>
        <dbReference type="ARBA" id="ARBA00004202"/>
    </source>
</evidence>
<dbReference type="PROSITE" id="PS00211">
    <property type="entry name" value="ABC_TRANSPORTER_1"/>
    <property type="match status" value="1"/>
</dbReference>
<keyword evidence="3" id="KW-1003">Cell membrane</keyword>
<dbReference type="InterPro" id="IPR003593">
    <property type="entry name" value="AAA+_ATPase"/>
</dbReference>